<dbReference type="Gene3D" id="2.60.40.2850">
    <property type="match status" value="1"/>
</dbReference>
<proteinExistence type="predicted"/>
<comment type="caution">
    <text evidence="2">The sequence shown here is derived from an EMBL/GenBank/DDBJ whole genome shotgun (WGS) entry which is preliminary data.</text>
</comment>
<protein>
    <submittedName>
        <fullName evidence="2">Bacteriocin</fullName>
    </submittedName>
</protein>
<dbReference type="OrthoDB" id="5125456at2"/>
<dbReference type="AlphaFoldDB" id="A0A1S1V7L0"/>
<feature type="signal peptide" evidence="1">
    <location>
        <begin position="1"/>
        <end position="24"/>
    </location>
</feature>
<dbReference type="NCBIfam" id="TIGR01653">
    <property type="entry name" value="lactococcin_972"/>
    <property type="match status" value="1"/>
</dbReference>
<reference evidence="2 3" key="1">
    <citation type="submission" date="2016-09" db="EMBL/GenBank/DDBJ databases">
        <title>Genome sequence of Eubacterium angustum.</title>
        <authorList>
            <person name="Poehlein A."/>
            <person name="Daniel R."/>
        </authorList>
    </citation>
    <scope>NUCLEOTIDE SEQUENCE [LARGE SCALE GENOMIC DNA]</scope>
    <source>
        <strain evidence="2 3">DSM 1989</strain>
    </source>
</reference>
<dbReference type="STRING" id="39480.EUAN_09430"/>
<dbReference type="Proteomes" id="UP000180254">
    <property type="component" value="Unassembled WGS sequence"/>
</dbReference>
<gene>
    <name evidence="2" type="ORF">EUAN_09430</name>
</gene>
<dbReference type="Pfam" id="PF09683">
    <property type="entry name" value="Lactococcin_972"/>
    <property type="match status" value="1"/>
</dbReference>
<name>A0A1S1V7L0_9FIRM</name>
<dbReference type="InterPro" id="IPR006540">
    <property type="entry name" value="Lactococcin_972"/>
</dbReference>
<dbReference type="EMBL" id="MKIE01000003">
    <property type="protein sequence ID" value="OHW62380.1"/>
    <property type="molecule type" value="Genomic_DNA"/>
</dbReference>
<sequence>MKRLIKGTIMSLALTLGIGTAAFAAIAYVEGGVWDYGTTSTKVYSDYYHQSKEHTASVSAGGKIVRSGNVSKGQWAKASMSKSWYQTGYAYYNVK</sequence>
<accession>A0A1S1V7L0</accession>
<dbReference type="RefSeq" id="WP_071062198.1">
    <property type="nucleotide sequence ID" value="NZ_MKIE01000003.1"/>
</dbReference>
<evidence type="ECO:0000256" key="1">
    <source>
        <dbReference type="SAM" id="SignalP"/>
    </source>
</evidence>
<evidence type="ECO:0000313" key="2">
    <source>
        <dbReference type="EMBL" id="OHW62380.1"/>
    </source>
</evidence>
<keyword evidence="3" id="KW-1185">Reference proteome</keyword>
<feature type="chain" id="PRO_5010233159" evidence="1">
    <location>
        <begin position="25"/>
        <end position="95"/>
    </location>
</feature>
<organism evidence="2 3">
    <name type="scientific">Andreesenia angusta</name>
    <dbReference type="NCBI Taxonomy" id="39480"/>
    <lineage>
        <taxon>Bacteria</taxon>
        <taxon>Bacillati</taxon>
        <taxon>Bacillota</taxon>
        <taxon>Tissierellia</taxon>
        <taxon>Tissierellales</taxon>
        <taxon>Gottschalkiaceae</taxon>
        <taxon>Andreesenia</taxon>
    </lineage>
</organism>
<evidence type="ECO:0000313" key="3">
    <source>
        <dbReference type="Proteomes" id="UP000180254"/>
    </source>
</evidence>
<keyword evidence="1" id="KW-0732">Signal</keyword>